<dbReference type="NCBIfam" id="NF008229">
    <property type="entry name" value="PRK10996.1"/>
    <property type="match status" value="1"/>
</dbReference>
<dbReference type="PROSITE" id="PS00194">
    <property type="entry name" value="THIOREDOXIN_1"/>
    <property type="match status" value="1"/>
</dbReference>
<dbReference type="Gene3D" id="3.40.30.10">
    <property type="entry name" value="Glutaredoxin"/>
    <property type="match status" value="1"/>
</dbReference>
<dbReference type="InterPro" id="IPR005746">
    <property type="entry name" value="Thioredoxin"/>
</dbReference>
<protein>
    <recommendedName>
        <fullName evidence="7">Thioredoxin</fullName>
    </recommendedName>
</protein>
<reference evidence="9 10" key="1">
    <citation type="submission" date="2017-09" db="EMBL/GenBank/DDBJ databases">
        <title>Sphingomonas panjinensis sp.nov., isolated from oil-contaminated soil.</title>
        <authorList>
            <person name="Wang L."/>
            <person name="Chen L."/>
        </authorList>
    </citation>
    <scope>NUCLEOTIDE SEQUENCE [LARGE SCALE GENOMIC DNA]</scope>
    <source>
        <strain evidence="9 10">FW-11</strain>
    </source>
</reference>
<dbReference type="PANTHER" id="PTHR45663">
    <property type="entry name" value="GEO12009P1"/>
    <property type="match status" value="1"/>
</dbReference>
<dbReference type="Pfam" id="PF00085">
    <property type="entry name" value="Thioredoxin"/>
    <property type="match status" value="1"/>
</dbReference>
<dbReference type="AlphaFoldDB" id="A0A2T5G1V0"/>
<keyword evidence="2" id="KW-0813">Transport</keyword>
<keyword evidence="3" id="KW-0479">Metal-binding</keyword>
<evidence type="ECO:0000313" key="9">
    <source>
        <dbReference type="EMBL" id="PTQ13123.1"/>
    </source>
</evidence>
<dbReference type="SUPFAM" id="SSF52833">
    <property type="entry name" value="Thioredoxin-like"/>
    <property type="match status" value="1"/>
</dbReference>
<comment type="caution">
    <text evidence="9">The sequence shown here is derived from an EMBL/GenBank/DDBJ whole genome shotgun (WGS) entry which is preliminary data.</text>
</comment>
<evidence type="ECO:0000256" key="2">
    <source>
        <dbReference type="ARBA" id="ARBA00022448"/>
    </source>
</evidence>
<dbReference type="GO" id="GO:0045454">
    <property type="term" value="P:cell redox homeostasis"/>
    <property type="evidence" value="ECO:0007669"/>
    <property type="project" value="TreeGrafter"/>
</dbReference>
<keyword evidence="10" id="KW-1185">Reference proteome</keyword>
<keyword evidence="6" id="KW-0676">Redox-active center</keyword>
<evidence type="ECO:0000313" key="10">
    <source>
        <dbReference type="Proteomes" id="UP000244162"/>
    </source>
</evidence>
<dbReference type="RefSeq" id="WP_107966357.1">
    <property type="nucleotide sequence ID" value="NZ_NWBU01000004.1"/>
</dbReference>
<keyword evidence="4" id="KW-0249">Electron transport</keyword>
<evidence type="ECO:0000256" key="4">
    <source>
        <dbReference type="ARBA" id="ARBA00022982"/>
    </source>
</evidence>
<feature type="domain" description="Thioredoxin" evidence="8">
    <location>
        <begin position="36"/>
        <end position="145"/>
    </location>
</feature>
<evidence type="ECO:0000256" key="1">
    <source>
        <dbReference type="ARBA" id="ARBA00008987"/>
    </source>
</evidence>
<dbReference type="InterPro" id="IPR017937">
    <property type="entry name" value="Thioredoxin_CS"/>
</dbReference>
<dbReference type="Pfam" id="PF21352">
    <property type="entry name" value="Zn_ribbon_Thio2"/>
    <property type="match status" value="1"/>
</dbReference>
<evidence type="ECO:0000256" key="7">
    <source>
        <dbReference type="NCBIfam" id="TIGR01068"/>
    </source>
</evidence>
<dbReference type="Gene3D" id="2.30.30.380">
    <property type="entry name" value="Zn-finger domain of Sec23/24"/>
    <property type="match status" value="1"/>
</dbReference>
<dbReference type="PRINTS" id="PR00421">
    <property type="entry name" value="THIOREDOXIN"/>
</dbReference>
<keyword evidence="5" id="KW-1015">Disulfide bond</keyword>
<dbReference type="NCBIfam" id="TIGR01068">
    <property type="entry name" value="thioredoxin"/>
    <property type="match status" value="1"/>
</dbReference>
<proteinExistence type="inferred from homology"/>
<dbReference type="EMBL" id="NWBU01000004">
    <property type="protein sequence ID" value="PTQ13123.1"/>
    <property type="molecule type" value="Genomic_DNA"/>
</dbReference>
<evidence type="ECO:0000259" key="8">
    <source>
        <dbReference type="PROSITE" id="PS51352"/>
    </source>
</evidence>
<dbReference type="InterPro" id="IPR013766">
    <property type="entry name" value="Thioredoxin_domain"/>
</dbReference>
<gene>
    <name evidence="9" type="ORF">CLG96_03055</name>
</gene>
<sequence length="147" mass="15877">METKIILSCPNCATLNRVATARLGEGGKCGRCGNALFLGRPIELNSANFERHAAASDLPLLIDFWASWCGPCRQMAPAFQAAAARLEPRLRLGKLDTEAEQGIASRFAIRSLPSLLLVRKGREVMRTAGAMPESAIVQWAERALVAA</sequence>
<dbReference type="GO" id="GO:0005829">
    <property type="term" value="C:cytosol"/>
    <property type="evidence" value="ECO:0007669"/>
    <property type="project" value="TreeGrafter"/>
</dbReference>
<dbReference type="InterPro" id="IPR049299">
    <property type="entry name" value="Thio2_N"/>
</dbReference>
<dbReference type="CDD" id="cd02947">
    <property type="entry name" value="TRX_family"/>
    <property type="match status" value="1"/>
</dbReference>
<evidence type="ECO:0000256" key="5">
    <source>
        <dbReference type="ARBA" id="ARBA00023157"/>
    </source>
</evidence>
<dbReference type="PANTHER" id="PTHR45663:SF11">
    <property type="entry name" value="GEO12009P1"/>
    <property type="match status" value="1"/>
</dbReference>
<dbReference type="PROSITE" id="PS51352">
    <property type="entry name" value="THIOREDOXIN_2"/>
    <property type="match status" value="1"/>
</dbReference>
<evidence type="ECO:0000256" key="6">
    <source>
        <dbReference type="ARBA" id="ARBA00023284"/>
    </source>
</evidence>
<accession>A0A2T5G1V0</accession>
<dbReference type="GO" id="GO:0015035">
    <property type="term" value="F:protein-disulfide reductase activity"/>
    <property type="evidence" value="ECO:0007669"/>
    <property type="project" value="UniProtKB-UniRule"/>
</dbReference>
<dbReference type="Proteomes" id="UP000244162">
    <property type="component" value="Unassembled WGS sequence"/>
</dbReference>
<dbReference type="GO" id="GO:0046872">
    <property type="term" value="F:metal ion binding"/>
    <property type="evidence" value="ECO:0007669"/>
    <property type="project" value="UniProtKB-KW"/>
</dbReference>
<dbReference type="OrthoDB" id="9790390at2"/>
<name>A0A2T5G1V0_9SPHN</name>
<comment type="similarity">
    <text evidence="1">Belongs to the thioredoxin family.</text>
</comment>
<evidence type="ECO:0000256" key="3">
    <source>
        <dbReference type="ARBA" id="ARBA00022723"/>
    </source>
</evidence>
<organism evidence="9 10">
    <name type="scientific">Sphingomonas oleivorans</name>
    <dbReference type="NCBI Taxonomy" id="1735121"/>
    <lineage>
        <taxon>Bacteria</taxon>
        <taxon>Pseudomonadati</taxon>
        <taxon>Pseudomonadota</taxon>
        <taxon>Alphaproteobacteria</taxon>
        <taxon>Sphingomonadales</taxon>
        <taxon>Sphingomonadaceae</taxon>
        <taxon>Sphingomonas</taxon>
    </lineage>
</organism>
<dbReference type="InterPro" id="IPR036249">
    <property type="entry name" value="Thioredoxin-like_sf"/>
</dbReference>